<accession>A0A1Y2HP25</accession>
<feature type="transmembrane region" description="Helical" evidence="10">
    <location>
        <begin position="186"/>
        <end position="208"/>
    </location>
</feature>
<dbReference type="CDD" id="cd18604">
    <property type="entry name" value="ABC_6TM_VMR1_D2_like"/>
    <property type="match status" value="1"/>
</dbReference>
<feature type="transmembrane region" description="Helical" evidence="10">
    <location>
        <begin position="300"/>
        <end position="322"/>
    </location>
</feature>
<evidence type="ECO:0000256" key="4">
    <source>
        <dbReference type="ARBA" id="ARBA00022737"/>
    </source>
</evidence>
<keyword evidence="3 10" id="KW-0812">Transmembrane</keyword>
<keyword evidence="4" id="KW-0677">Repeat</keyword>
<dbReference type="InterPro" id="IPR050173">
    <property type="entry name" value="ABC_transporter_C-like"/>
</dbReference>
<dbReference type="PANTHER" id="PTHR24223">
    <property type="entry name" value="ATP-BINDING CASSETTE SUB-FAMILY C"/>
    <property type="match status" value="1"/>
</dbReference>
<feature type="domain" description="ABC transporter" evidence="11">
    <location>
        <begin position="1162"/>
        <end position="1390"/>
    </location>
</feature>
<name>A0A1Y2HP25_9FUNG</name>
<dbReference type="FunFam" id="3.40.50.300:FF:000630">
    <property type="entry name" value="ATP-binding cassette (ABC) transporter, putative"/>
    <property type="match status" value="1"/>
</dbReference>
<dbReference type="STRING" id="765915.A0A1Y2HP25"/>
<dbReference type="CDD" id="cd03244">
    <property type="entry name" value="ABCC_MRP_domain2"/>
    <property type="match status" value="1"/>
</dbReference>
<dbReference type="InterPro" id="IPR011527">
    <property type="entry name" value="ABC1_TM_dom"/>
</dbReference>
<dbReference type="Pfam" id="PF00664">
    <property type="entry name" value="ABC_membrane"/>
    <property type="match status" value="2"/>
</dbReference>
<dbReference type="GO" id="GO:0016020">
    <property type="term" value="C:membrane"/>
    <property type="evidence" value="ECO:0007669"/>
    <property type="project" value="UniProtKB-SubCell"/>
</dbReference>
<dbReference type="PANTHER" id="PTHR24223:SF353">
    <property type="entry name" value="ABC TRANSPORTER ATP-BINDING PROTEIN_PERMEASE VMR1-RELATED"/>
    <property type="match status" value="1"/>
</dbReference>
<evidence type="ECO:0000256" key="1">
    <source>
        <dbReference type="ARBA" id="ARBA00004370"/>
    </source>
</evidence>
<dbReference type="SUPFAM" id="SSF90123">
    <property type="entry name" value="ABC transporter transmembrane region"/>
    <property type="match status" value="2"/>
</dbReference>
<evidence type="ECO:0000256" key="10">
    <source>
        <dbReference type="SAM" id="Phobius"/>
    </source>
</evidence>
<feature type="domain" description="ABC transmembrane type-1" evidence="12">
    <location>
        <begin position="305"/>
        <end position="591"/>
    </location>
</feature>
<feature type="transmembrane region" description="Helical" evidence="10">
    <location>
        <begin position="499"/>
        <end position="518"/>
    </location>
</feature>
<feature type="transmembrane region" description="Helical" evidence="10">
    <location>
        <begin position="30"/>
        <end position="50"/>
    </location>
</feature>
<dbReference type="CDD" id="cd18596">
    <property type="entry name" value="ABC_6TM_VMR1_D1_like"/>
    <property type="match status" value="1"/>
</dbReference>
<feature type="region of interest" description="Disordered" evidence="9">
    <location>
        <begin position="838"/>
        <end position="879"/>
    </location>
</feature>
<dbReference type="InterPro" id="IPR036640">
    <property type="entry name" value="ABC1_TM_sf"/>
</dbReference>
<dbReference type="SMART" id="SM00382">
    <property type="entry name" value="AAA"/>
    <property type="match status" value="1"/>
</dbReference>
<feature type="transmembrane region" description="Helical" evidence="10">
    <location>
        <begin position="943"/>
        <end position="963"/>
    </location>
</feature>
<feature type="region of interest" description="Disordered" evidence="9">
    <location>
        <begin position="410"/>
        <end position="447"/>
    </location>
</feature>
<evidence type="ECO:0000313" key="13">
    <source>
        <dbReference type="EMBL" id="ORZ35453.1"/>
    </source>
</evidence>
<feature type="transmembrane region" description="Helical" evidence="10">
    <location>
        <begin position="1094"/>
        <end position="1113"/>
    </location>
</feature>
<gene>
    <name evidence="13" type="ORF">BCR44DRAFT_1499648</name>
</gene>
<dbReference type="Proteomes" id="UP000193411">
    <property type="component" value="Unassembled WGS sequence"/>
</dbReference>
<feature type="transmembrane region" description="Helical" evidence="10">
    <location>
        <begin position="90"/>
        <end position="112"/>
    </location>
</feature>
<keyword evidence="8 10" id="KW-0472">Membrane</keyword>
<dbReference type="OrthoDB" id="6500128at2759"/>
<comment type="caution">
    <text evidence="13">The sequence shown here is derived from an EMBL/GenBank/DDBJ whole genome shotgun (WGS) entry which is preliminary data.</text>
</comment>
<dbReference type="PROSITE" id="PS50929">
    <property type="entry name" value="ABC_TM1F"/>
    <property type="match status" value="2"/>
</dbReference>
<dbReference type="Gene3D" id="1.20.1560.10">
    <property type="entry name" value="ABC transporter type 1, transmembrane domain"/>
    <property type="match status" value="3"/>
</dbReference>
<keyword evidence="2" id="KW-0813">Transport</keyword>
<dbReference type="GO" id="GO:0140359">
    <property type="term" value="F:ABC-type transporter activity"/>
    <property type="evidence" value="ECO:0007669"/>
    <property type="project" value="InterPro"/>
</dbReference>
<feature type="transmembrane region" description="Helical" evidence="10">
    <location>
        <begin position="1119"/>
        <end position="1139"/>
    </location>
</feature>
<dbReference type="PROSITE" id="PS50893">
    <property type="entry name" value="ABC_TRANSPORTER_2"/>
    <property type="match status" value="1"/>
</dbReference>
<evidence type="ECO:0008006" key="15">
    <source>
        <dbReference type="Google" id="ProtNLM"/>
    </source>
</evidence>
<feature type="transmembrane region" description="Helical" evidence="10">
    <location>
        <begin position="899"/>
        <end position="923"/>
    </location>
</feature>
<feature type="domain" description="ABC transmembrane type-1" evidence="12">
    <location>
        <begin position="990"/>
        <end position="1147"/>
    </location>
</feature>
<feature type="compositionally biased region" description="Low complexity" evidence="9">
    <location>
        <begin position="410"/>
        <end position="419"/>
    </location>
</feature>
<dbReference type="InterPro" id="IPR003439">
    <property type="entry name" value="ABC_transporter-like_ATP-bd"/>
</dbReference>
<protein>
    <recommendedName>
        <fullName evidence="15">P-loop containing nucleoside triphosphate hydrolase protein</fullName>
    </recommendedName>
</protein>
<organism evidence="13 14">
    <name type="scientific">Catenaria anguillulae PL171</name>
    <dbReference type="NCBI Taxonomy" id="765915"/>
    <lineage>
        <taxon>Eukaryota</taxon>
        <taxon>Fungi</taxon>
        <taxon>Fungi incertae sedis</taxon>
        <taxon>Blastocladiomycota</taxon>
        <taxon>Blastocladiomycetes</taxon>
        <taxon>Blastocladiales</taxon>
        <taxon>Catenariaceae</taxon>
        <taxon>Catenaria</taxon>
    </lineage>
</organism>
<feature type="transmembrane region" description="Helical" evidence="10">
    <location>
        <begin position="124"/>
        <end position="140"/>
    </location>
</feature>
<dbReference type="Gene3D" id="3.40.50.300">
    <property type="entry name" value="P-loop containing nucleotide triphosphate hydrolases"/>
    <property type="match status" value="2"/>
</dbReference>
<dbReference type="Pfam" id="PF00005">
    <property type="entry name" value="ABC_tran"/>
    <property type="match status" value="1"/>
</dbReference>
<reference evidence="13 14" key="1">
    <citation type="submission" date="2016-07" db="EMBL/GenBank/DDBJ databases">
        <title>Pervasive Adenine N6-methylation of Active Genes in Fungi.</title>
        <authorList>
            <consortium name="DOE Joint Genome Institute"/>
            <person name="Mondo S.J."/>
            <person name="Dannebaum R.O."/>
            <person name="Kuo R.C."/>
            <person name="Labutti K."/>
            <person name="Haridas S."/>
            <person name="Kuo A."/>
            <person name="Salamov A."/>
            <person name="Ahrendt S.R."/>
            <person name="Lipzen A."/>
            <person name="Sullivan W."/>
            <person name="Andreopoulos W.B."/>
            <person name="Clum A."/>
            <person name="Lindquist E."/>
            <person name="Daum C."/>
            <person name="Ramamoorthy G.K."/>
            <person name="Gryganskyi A."/>
            <person name="Culley D."/>
            <person name="Magnuson J.K."/>
            <person name="James T.Y."/>
            <person name="O'Malley M.A."/>
            <person name="Stajich J.E."/>
            <person name="Spatafora J.W."/>
            <person name="Visel A."/>
            <person name="Grigoriev I.V."/>
        </authorList>
    </citation>
    <scope>NUCLEOTIDE SEQUENCE [LARGE SCALE GENOMIC DNA]</scope>
    <source>
        <strain evidence="13 14">PL171</strain>
    </source>
</reference>
<feature type="transmembrane region" description="Helical" evidence="10">
    <location>
        <begin position="991"/>
        <end position="1016"/>
    </location>
</feature>
<feature type="transmembrane region" description="Helical" evidence="10">
    <location>
        <begin position="474"/>
        <end position="493"/>
    </location>
</feature>
<evidence type="ECO:0000256" key="6">
    <source>
        <dbReference type="ARBA" id="ARBA00022840"/>
    </source>
</evidence>
<dbReference type="InterPro" id="IPR003593">
    <property type="entry name" value="AAA+_ATPase"/>
</dbReference>
<keyword evidence="7 10" id="KW-1133">Transmembrane helix</keyword>
<evidence type="ECO:0000256" key="9">
    <source>
        <dbReference type="SAM" id="MobiDB-lite"/>
    </source>
</evidence>
<evidence type="ECO:0000256" key="8">
    <source>
        <dbReference type="ARBA" id="ARBA00023136"/>
    </source>
</evidence>
<keyword evidence="5" id="KW-0547">Nucleotide-binding</keyword>
<dbReference type="GO" id="GO:0016887">
    <property type="term" value="F:ATP hydrolysis activity"/>
    <property type="evidence" value="ECO:0007669"/>
    <property type="project" value="InterPro"/>
</dbReference>
<dbReference type="SUPFAM" id="SSF52540">
    <property type="entry name" value="P-loop containing nucleoside triphosphate hydrolases"/>
    <property type="match status" value="2"/>
</dbReference>
<keyword evidence="6" id="KW-0067">ATP-binding</keyword>
<dbReference type="InterPro" id="IPR027417">
    <property type="entry name" value="P-loop_NTPase"/>
</dbReference>
<evidence type="ECO:0000256" key="2">
    <source>
        <dbReference type="ARBA" id="ARBA00022448"/>
    </source>
</evidence>
<comment type="subcellular location">
    <subcellularLocation>
        <location evidence="1">Membrane</location>
    </subcellularLocation>
</comment>
<sequence>MLAFRSTVVCEGGLNLWDSDGYPTSCFVDLWLPLALLAGIFLSVPIQFAWKILIGGTNTYEPVPTSDEDGALDSEQDAIVVTSGTSPESFWPLIQTTLVLGGIIVFGVRLLFGTYTERGGEHELLSALLNLFAWLAFWIIRIRSSTSLSDTAVFFFTSFNTVAAVLKLESYRNLDDDNITALEASAIAQVVVSALLLVTWGLGALCHLNERHELLSRRERTNPDVPLPSLETRVSWFEQAIFAWVTPLLLRGERRPLEKTDVWALNPKDRAVLSHRLFVSHAGHQGAQVFHALYIMIRHILGWQVFFGLLCGLLEFTGPFFLNRIVKYLESKPESQQLPGQGQDGDDTNAMRSVPWLYIFGLLIGSMVRTVADNRAYLLGRRIGLRVKGALISQIYAKVLRRRQHGGKAASADADADAGNGAGGAATGGGNAEQDAAQPAQSHEESDSATIGELQTLFSVDVDKIAEFSAYVQNLVGVPLQLVVALGSLYALLGWSALFGVGLMIVYLPLQSFTGGMIQKRQRVLMKKTDSRVTLVNEMLQGIRMIKYFHFEPKFADKINARRSEELYVALQGGTLNATIVFTALSLFSLLKGPLYMFPMIINRVLELRVSLERIGKLMREDESAAQRQATIGFGGDASFGWSSDDTKFHLRDINITFKPGGLNVVIGRLAAERLPHVHHGTTRLEMYTKSGVVMKPDSTAYVAQSAWLQSDTIRANIKFGATVDDSLYRNVLRACALERDLKAFDQGDLTQIGERGVRIQLARATLFSLVNGPSTVVCLDDVLSAHTRILVTHATGLVVPEADHIVVLDQGRVVAQGSLAECRMQLAGSELAKLLETTGDDDASSRGSNREKPREGAVPGESWSTTVVKQEGKDEDTSNLIEEEEAQTGSVPLSVYKLYFVSAGGIAFWVCIVGLQMLLHFLGVAGDNVLRLWATAPMTSGLSYLGTYAAFGAAQLFMAYWFPIFEFYGSIRASRTLHDKLIASVLRAPIAALVLVAFVAPTFLFFLPPVFWAYWQVAKRYLASSRELKRFDSITRSPIYSAFDETLNGVPTIRAFGQVNRFMRDMYQRVDTNHAPWWLMWMANRWLNIRTEAIDASLLFCASIAVVVGVRLGLLDAGWAGLALTYALGIGESVLWLTRIQSYLEMSMNSVQRVDEFCHLPQEAPVLTAYPTSDKLALDHITFNVPAASKVAIVGRTGSGKSSMAATLFRMWEPLSGHIVIDGVDTREIGLGDLRSRMTIIPQDPTLFTGTIRQNLDMFQEHSDAELRSALDRVNLTSVSLDDQVHEGAVNWSVGTRQLIALARAFVRSSKILVLDESSASVDNLADQWIQHALRQEFRQSTVLCIAHRLRTVIDMDLAVVLSHGKVVEMGTPWELLQKPAGDAGAHFRKMCEESGEWEYLLAAAKAAEETRAKA</sequence>
<dbReference type="GO" id="GO:0005524">
    <property type="term" value="F:ATP binding"/>
    <property type="evidence" value="ECO:0007669"/>
    <property type="project" value="UniProtKB-KW"/>
</dbReference>
<feature type="transmembrane region" description="Helical" evidence="10">
    <location>
        <begin position="355"/>
        <end position="372"/>
    </location>
</feature>
<evidence type="ECO:0000313" key="14">
    <source>
        <dbReference type="Proteomes" id="UP000193411"/>
    </source>
</evidence>
<proteinExistence type="predicted"/>
<evidence type="ECO:0000256" key="5">
    <source>
        <dbReference type="ARBA" id="ARBA00022741"/>
    </source>
</evidence>
<evidence type="ECO:0000256" key="7">
    <source>
        <dbReference type="ARBA" id="ARBA00022989"/>
    </source>
</evidence>
<evidence type="ECO:0000259" key="11">
    <source>
        <dbReference type="PROSITE" id="PS50893"/>
    </source>
</evidence>
<feature type="compositionally biased region" description="Gly residues" evidence="9">
    <location>
        <begin position="420"/>
        <end position="431"/>
    </location>
</feature>
<dbReference type="EMBL" id="MCFL01000022">
    <property type="protein sequence ID" value="ORZ35453.1"/>
    <property type="molecule type" value="Genomic_DNA"/>
</dbReference>
<feature type="transmembrane region" description="Helical" evidence="10">
    <location>
        <begin position="567"/>
        <end position="591"/>
    </location>
</feature>
<evidence type="ECO:0000256" key="3">
    <source>
        <dbReference type="ARBA" id="ARBA00022692"/>
    </source>
</evidence>
<evidence type="ECO:0000259" key="12">
    <source>
        <dbReference type="PROSITE" id="PS50929"/>
    </source>
</evidence>
<keyword evidence="14" id="KW-1185">Reference proteome</keyword>